<proteinExistence type="predicted"/>
<accession>A0A438HK90</accession>
<sequence>MLRCIHVAMLCVQGNAANRPTVSDAIFMLTNETVPLPTPTLPIAAVNHTGGLGSCATSLTISEMEAR</sequence>
<organism evidence="1 2">
    <name type="scientific">Vitis vinifera</name>
    <name type="common">Grape</name>
    <dbReference type="NCBI Taxonomy" id="29760"/>
    <lineage>
        <taxon>Eukaryota</taxon>
        <taxon>Viridiplantae</taxon>
        <taxon>Streptophyta</taxon>
        <taxon>Embryophyta</taxon>
        <taxon>Tracheophyta</taxon>
        <taxon>Spermatophyta</taxon>
        <taxon>Magnoliopsida</taxon>
        <taxon>eudicotyledons</taxon>
        <taxon>Gunneridae</taxon>
        <taxon>Pentapetalae</taxon>
        <taxon>rosids</taxon>
        <taxon>Vitales</taxon>
        <taxon>Vitaceae</taxon>
        <taxon>Viteae</taxon>
        <taxon>Vitis</taxon>
    </lineage>
</organism>
<name>A0A438HK90_VITVI</name>
<dbReference type="EMBL" id="QGNW01000211">
    <property type="protein sequence ID" value="RVW84847.1"/>
    <property type="molecule type" value="Genomic_DNA"/>
</dbReference>
<evidence type="ECO:0000313" key="1">
    <source>
        <dbReference type="EMBL" id="RVW84847.1"/>
    </source>
</evidence>
<comment type="caution">
    <text evidence="1">The sequence shown here is derived from an EMBL/GenBank/DDBJ whole genome shotgun (WGS) entry which is preliminary data.</text>
</comment>
<gene>
    <name evidence="1" type="ORF">CK203_048593</name>
</gene>
<evidence type="ECO:0000313" key="2">
    <source>
        <dbReference type="Proteomes" id="UP000288805"/>
    </source>
</evidence>
<reference evidence="1 2" key="1">
    <citation type="journal article" date="2018" name="PLoS Genet.">
        <title>Population sequencing reveals clonal diversity and ancestral inbreeding in the grapevine cultivar Chardonnay.</title>
        <authorList>
            <person name="Roach M.J."/>
            <person name="Johnson D.L."/>
            <person name="Bohlmann J."/>
            <person name="van Vuuren H.J."/>
            <person name="Jones S.J."/>
            <person name="Pretorius I.S."/>
            <person name="Schmidt S.A."/>
            <person name="Borneman A.R."/>
        </authorList>
    </citation>
    <scope>NUCLEOTIDE SEQUENCE [LARGE SCALE GENOMIC DNA]</scope>
    <source>
        <strain evidence="2">cv. Chardonnay</strain>
        <tissue evidence="1">Leaf</tissue>
    </source>
</reference>
<dbReference type="AlphaFoldDB" id="A0A438HK90"/>
<protein>
    <submittedName>
        <fullName evidence="1">Uncharacterized protein</fullName>
    </submittedName>
</protein>
<dbReference type="Proteomes" id="UP000288805">
    <property type="component" value="Unassembled WGS sequence"/>
</dbReference>